<accession>A0A6A6RD33</accession>
<dbReference type="EMBL" id="MU004181">
    <property type="protein sequence ID" value="KAF2502296.1"/>
    <property type="molecule type" value="Genomic_DNA"/>
</dbReference>
<dbReference type="InterPro" id="IPR052895">
    <property type="entry name" value="HetReg/Transcr_Mod"/>
</dbReference>
<reference evidence="3" key="1">
    <citation type="journal article" date="2020" name="Stud. Mycol.">
        <title>101 Dothideomycetes genomes: a test case for predicting lifestyles and emergence of pathogens.</title>
        <authorList>
            <person name="Haridas S."/>
            <person name="Albert R."/>
            <person name="Binder M."/>
            <person name="Bloem J."/>
            <person name="Labutti K."/>
            <person name="Salamov A."/>
            <person name="Andreopoulos B."/>
            <person name="Baker S."/>
            <person name="Barry K."/>
            <person name="Bills G."/>
            <person name="Bluhm B."/>
            <person name="Cannon C."/>
            <person name="Castanera R."/>
            <person name="Culley D."/>
            <person name="Daum C."/>
            <person name="Ezra D."/>
            <person name="Gonzalez J."/>
            <person name="Henrissat B."/>
            <person name="Kuo A."/>
            <person name="Liang C."/>
            <person name="Lipzen A."/>
            <person name="Lutzoni F."/>
            <person name="Magnuson J."/>
            <person name="Mondo S."/>
            <person name="Nolan M."/>
            <person name="Ohm R."/>
            <person name="Pangilinan J."/>
            <person name="Park H.-J."/>
            <person name="Ramirez L."/>
            <person name="Alfaro M."/>
            <person name="Sun H."/>
            <person name="Tritt A."/>
            <person name="Yoshinaga Y."/>
            <person name="Zwiers L.-H."/>
            <person name="Turgeon B."/>
            <person name="Goodwin S."/>
            <person name="Spatafora J."/>
            <person name="Crous P."/>
            <person name="Grigoriev I."/>
        </authorList>
    </citation>
    <scope>NUCLEOTIDE SEQUENCE</scope>
    <source>
        <strain evidence="3">CBS 269.34</strain>
    </source>
</reference>
<organism evidence="3 4">
    <name type="scientific">Lophium mytilinum</name>
    <dbReference type="NCBI Taxonomy" id="390894"/>
    <lineage>
        <taxon>Eukaryota</taxon>
        <taxon>Fungi</taxon>
        <taxon>Dikarya</taxon>
        <taxon>Ascomycota</taxon>
        <taxon>Pezizomycotina</taxon>
        <taxon>Dothideomycetes</taxon>
        <taxon>Pleosporomycetidae</taxon>
        <taxon>Mytilinidiales</taxon>
        <taxon>Mytilinidiaceae</taxon>
        <taxon>Lophium</taxon>
    </lineage>
</organism>
<evidence type="ECO:0000256" key="1">
    <source>
        <dbReference type="SAM" id="Phobius"/>
    </source>
</evidence>
<keyword evidence="1" id="KW-0812">Transmembrane</keyword>
<proteinExistence type="predicted"/>
<gene>
    <name evidence="3" type="ORF">BU16DRAFT_611978</name>
</gene>
<dbReference type="PANTHER" id="PTHR24148:SF73">
    <property type="entry name" value="HET DOMAIN PROTEIN (AFU_ORTHOLOGUE AFUA_8G01020)"/>
    <property type="match status" value="1"/>
</dbReference>
<keyword evidence="1" id="KW-1133">Transmembrane helix</keyword>
<dbReference type="Pfam" id="PF06985">
    <property type="entry name" value="HET"/>
    <property type="match status" value="1"/>
</dbReference>
<evidence type="ECO:0000259" key="2">
    <source>
        <dbReference type="Pfam" id="PF06985"/>
    </source>
</evidence>
<dbReference type="OrthoDB" id="5416609at2759"/>
<keyword evidence="1" id="KW-0472">Membrane</keyword>
<feature type="domain" description="Heterokaryon incompatibility" evidence="2">
    <location>
        <begin position="104"/>
        <end position="257"/>
    </location>
</feature>
<dbReference type="AlphaFoldDB" id="A0A6A6RD33"/>
<feature type="transmembrane region" description="Helical" evidence="1">
    <location>
        <begin position="559"/>
        <end position="577"/>
    </location>
</feature>
<dbReference type="PANTHER" id="PTHR24148">
    <property type="entry name" value="ANKYRIN REPEAT DOMAIN-CONTAINING PROTEIN 39 HOMOLOG-RELATED"/>
    <property type="match status" value="1"/>
</dbReference>
<protein>
    <submittedName>
        <fullName evidence="3">HET-domain-containing protein</fullName>
    </submittedName>
</protein>
<evidence type="ECO:0000313" key="3">
    <source>
        <dbReference type="EMBL" id="KAF2502296.1"/>
    </source>
</evidence>
<keyword evidence="4" id="KW-1185">Reference proteome</keyword>
<name>A0A6A6RD33_9PEZI</name>
<dbReference type="Proteomes" id="UP000799750">
    <property type="component" value="Unassembled WGS sequence"/>
</dbReference>
<sequence>MSFRGPTPTQYVAMENSKGIRNDYFTAALRSLSKTLFPKWHAVAHAPPPYIPFFKYQPLPDPTRMIRLITIKPSPHYQWYDPEQIIVIETKVVVLKDCPEEHPFVAISYCWGNPNETSKIICDGTVMTITKSLHEALLRFRGPTKRTFWADAICINQTDDAEKTQQVRLMRDIYENASTVAVWLGDAGANSDHVLNVSEAFGNAIECSHVRDWEAFWDPTVQKEIFRHLPQLSDIGWSSVGQFLQRPWWGRMWVIQEIAVAPDAMLHCGSSSTSWSTFSNMLKFMLAVGLLESHPDNHAEKVVALMKTRDNFQNSLYQDFLAMMLRHRACSATIGKDKIFALSGLSIFPLQPDYSKTDAEIFTDAAIEMMKMDDNSLNILSVPHAPHTADRILPSWIPDWTHTPFVASLVPYNSSSTYPPFSASGLLPATDTNPPFKISLSKTTLTLTAAYQLPGGTVVATALTCPSTPWSPTLSSLISADLRLYSALVTWETISRARSNLPYITGEPHMRDVYMQTLLAGRHGHNTHELEAYRKKFAEWEESWRVWYWLFRSPLPPGLVIWICWLFGMAAVGVMYVKHMVTGWHAAPVLSMPASGSDIGSITDARDFKAAIAGRRMVRTEKGFVGLALEGAEVGDEVWLVKGARVPFLLRPEREREKRRGVGDEEDGRGAYTLVGDIYVHGVMYGEAFEQERCGEICIV</sequence>
<dbReference type="Pfam" id="PF26639">
    <property type="entry name" value="Het-6_barrel"/>
    <property type="match status" value="1"/>
</dbReference>
<evidence type="ECO:0000313" key="4">
    <source>
        <dbReference type="Proteomes" id="UP000799750"/>
    </source>
</evidence>
<dbReference type="InterPro" id="IPR010730">
    <property type="entry name" value="HET"/>
</dbReference>